<dbReference type="Proteomes" id="UP000631114">
    <property type="component" value="Unassembled WGS sequence"/>
</dbReference>
<gene>
    <name evidence="1" type="ORF">IFM89_018079</name>
</gene>
<sequence>MQAAILIGFVKEEMLKEYSQKGLPKNDEVVVEGDEVCPRLPFWDTNVLELVEMLLKPPQGGPPSLPEQNDAVLSILNLYRFLLITESTGKTNYTGVLSEATLWKAYTEWLLPLRAVVSRIMAENEKDCCEFEVDDICAFNPLQLVLHRCIELIEEKLQQS</sequence>
<name>A0A835IAM4_9MAGN</name>
<comment type="caution">
    <text evidence="1">The sequence shown here is derived from an EMBL/GenBank/DDBJ whole genome shotgun (WGS) entry which is preliminary data.</text>
</comment>
<dbReference type="OrthoDB" id="619536at2759"/>
<proteinExistence type="predicted"/>
<evidence type="ECO:0000313" key="1">
    <source>
        <dbReference type="EMBL" id="KAF9614326.1"/>
    </source>
</evidence>
<dbReference type="PANTHER" id="PTHR15430">
    <property type="entry name" value="GLOMULIN"/>
    <property type="match status" value="1"/>
</dbReference>
<dbReference type="PANTHER" id="PTHR15430:SF1">
    <property type="entry name" value="GLOMULIN"/>
    <property type="match status" value="1"/>
</dbReference>
<protein>
    <recommendedName>
        <fullName evidence="3">Aberrant root formation protein</fullName>
    </recommendedName>
</protein>
<dbReference type="InterPro" id="IPR013877">
    <property type="entry name" value="YAP-bd/ALF4/Glomulin"/>
</dbReference>
<reference evidence="1 2" key="1">
    <citation type="submission" date="2020-10" db="EMBL/GenBank/DDBJ databases">
        <title>The Coptis chinensis genome and diversification of protoberbering-type alkaloids.</title>
        <authorList>
            <person name="Wang B."/>
            <person name="Shu S."/>
            <person name="Song C."/>
            <person name="Liu Y."/>
        </authorList>
    </citation>
    <scope>NUCLEOTIDE SEQUENCE [LARGE SCALE GENOMIC DNA]</scope>
    <source>
        <strain evidence="1">HL-2020</strain>
        <tissue evidence="1">Leaf</tissue>
    </source>
</reference>
<evidence type="ECO:0000313" key="2">
    <source>
        <dbReference type="Proteomes" id="UP000631114"/>
    </source>
</evidence>
<dbReference type="InterPro" id="IPR019516">
    <property type="entry name" value="Glomulin/ALF4"/>
</dbReference>
<keyword evidence="2" id="KW-1185">Reference proteome</keyword>
<dbReference type="Pfam" id="PF08568">
    <property type="entry name" value="Kinetochor_Ybp2"/>
    <property type="match status" value="1"/>
</dbReference>
<evidence type="ECO:0008006" key="3">
    <source>
        <dbReference type="Google" id="ProtNLM"/>
    </source>
</evidence>
<dbReference type="GO" id="GO:0055105">
    <property type="term" value="F:ubiquitin-protein transferase inhibitor activity"/>
    <property type="evidence" value="ECO:0007669"/>
    <property type="project" value="TreeGrafter"/>
</dbReference>
<dbReference type="EMBL" id="JADFTS010000003">
    <property type="protein sequence ID" value="KAF9614326.1"/>
    <property type="molecule type" value="Genomic_DNA"/>
</dbReference>
<dbReference type="AlphaFoldDB" id="A0A835IAM4"/>
<accession>A0A835IAM4</accession>
<dbReference type="GO" id="GO:0005737">
    <property type="term" value="C:cytoplasm"/>
    <property type="evidence" value="ECO:0007669"/>
    <property type="project" value="TreeGrafter"/>
</dbReference>
<organism evidence="1 2">
    <name type="scientific">Coptis chinensis</name>
    <dbReference type="NCBI Taxonomy" id="261450"/>
    <lineage>
        <taxon>Eukaryota</taxon>
        <taxon>Viridiplantae</taxon>
        <taxon>Streptophyta</taxon>
        <taxon>Embryophyta</taxon>
        <taxon>Tracheophyta</taxon>
        <taxon>Spermatophyta</taxon>
        <taxon>Magnoliopsida</taxon>
        <taxon>Ranunculales</taxon>
        <taxon>Ranunculaceae</taxon>
        <taxon>Coptidoideae</taxon>
        <taxon>Coptis</taxon>
    </lineage>
</organism>